<dbReference type="EMBL" id="LFZO01000662">
    <property type="protein sequence ID" value="KXT01208.1"/>
    <property type="molecule type" value="Genomic_DNA"/>
</dbReference>
<comment type="caution">
    <text evidence="2">The sequence shown here is derived from an EMBL/GenBank/DDBJ whole genome shotgun (WGS) entry which is preliminary data.</text>
</comment>
<reference evidence="2 3" key="1">
    <citation type="submission" date="2015-07" db="EMBL/GenBank/DDBJ databases">
        <title>Comparative genomics of the Sigatoka disease complex on banana suggests a link between parallel evolutionary changes in Pseudocercospora fijiensis and Pseudocercospora eumusae and increased virulence on the banana host.</title>
        <authorList>
            <person name="Chang T.-C."/>
            <person name="Salvucci A."/>
            <person name="Crous P.W."/>
            <person name="Stergiopoulos I."/>
        </authorList>
    </citation>
    <scope>NUCLEOTIDE SEQUENCE [LARGE SCALE GENOMIC DNA]</scope>
    <source>
        <strain evidence="2 3">CBS 116634</strain>
    </source>
</reference>
<name>A0A139HFJ6_9PEZI</name>
<gene>
    <name evidence="2" type="ORF">AC579_1922</name>
</gene>
<evidence type="ECO:0000256" key="1">
    <source>
        <dbReference type="SAM" id="MobiDB-lite"/>
    </source>
</evidence>
<proteinExistence type="predicted"/>
<evidence type="ECO:0000313" key="3">
    <source>
        <dbReference type="Proteomes" id="UP000073492"/>
    </source>
</evidence>
<organism evidence="2 3">
    <name type="scientific">Pseudocercospora musae</name>
    <dbReference type="NCBI Taxonomy" id="113226"/>
    <lineage>
        <taxon>Eukaryota</taxon>
        <taxon>Fungi</taxon>
        <taxon>Dikarya</taxon>
        <taxon>Ascomycota</taxon>
        <taxon>Pezizomycotina</taxon>
        <taxon>Dothideomycetes</taxon>
        <taxon>Dothideomycetidae</taxon>
        <taxon>Mycosphaerellales</taxon>
        <taxon>Mycosphaerellaceae</taxon>
        <taxon>Pseudocercospora</taxon>
    </lineage>
</organism>
<feature type="region of interest" description="Disordered" evidence="1">
    <location>
        <begin position="387"/>
        <end position="427"/>
    </location>
</feature>
<evidence type="ECO:0000313" key="2">
    <source>
        <dbReference type="EMBL" id="KXT01208.1"/>
    </source>
</evidence>
<dbReference type="Proteomes" id="UP000073492">
    <property type="component" value="Unassembled WGS sequence"/>
</dbReference>
<feature type="compositionally biased region" description="Basic and acidic residues" evidence="1">
    <location>
        <begin position="410"/>
        <end position="427"/>
    </location>
</feature>
<keyword evidence="3" id="KW-1185">Reference proteome</keyword>
<dbReference type="AlphaFoldDB" id="A0A139HFJ6"/>
<protein>
    <submittedName>
        <fullName evidence="2">Uncharacterized protein</fullName>
    </submittedName>
</protein>
<sequence>MSGSDDDGTLIRITCRQVHDTLDKILEEVPGDTLKDKSLTINRMIKVTNRFDAFMNWWILNAKFLINTVQTSSKADMKTFVIAKEQTTADIHTVHRFLFQTVIRFEQSVLGRIANGSILRVGLRRLDAKVINNPALVVLADAMFDDLRVPFHNIICDRLQGWHRSQEVMLACSIGGNGVEGQKKILQNTCEVFNLGQLDWRRRKSRRRSLPRLDVRDLNKDARLCSSLALLSSYAFTLSRRNSSEKTRLLIEFNPRDFGNHELSSALPESAPGIPKKARMYAIWPAPWNAAAPGRAEEIHLIANWPVLLVSTKAEYSVAFDVGRASPIGKTRELRQLLAFNLGQEAVVAGYSQMRPLPHNAATIPSRQQLALCPLHEQRPSHINAATTQSQFPRSERGGGPTPPLPSHPGRFELHKDIEDGPNKPDYSELARTFATLNLGGGGNHNGKDKA</sequence>
<accession>A0A139HFJ6</accession>